<evidence type="ECO:0000256" key="4">
    <source>
        <dbReference type="ARBA" id="ARBA00014388"/>
    </source>
</evidence>
<keyword evidence="11 17" id="KW-0863">Zinc-finger</keyword>
<dbReference type="GO" id="GO:0003677">
    <property type="term" value="F:DNA binding"/>
    <property type="evidence" value="ECO:0007669"/>
    <property type="project" value="UniProtKB-KW"/>
</dbReference>
<evidence type="ECO:0000313" key="19">
    <source>
        <dbReference type="EMBL" id="AIK19663.1"/>
    </source>
</evidence>
<sequence length="135" mass="15296">MRNSSPSPSHSTHVPIKVEHKIAKKKPIRRRRVDLPCGCSYYLGINCASHGFSHRGTHHCSSSREWRVYLDNQQSPLFQNNTTQPETISTKPRRNDNTSSIQLQPEESVGNTPVFYNLPDLDSFTTSDLAFLEGI</sequence>
<dbReference type="GO" id="GO:0030430">
    <property type="term" value="C:host cell cytoplasm"/>
    <property type="evidence" value="ECO:0007669"/>
    <property type="project" value="UniProtKB-SubCell"/>
</dbReference>
<evidence type="ECO:0000256" key="6">
    <source>
        <dbReference type="ARBA" id="ARBA00022553"/>
    </source>
</evidence>
<keyword evidence="16" id="KW-0899">Viral immunoevasion</keyword>
<reference evidence="19" key="1">
    <citation type="submission" date="2014-05" db="EMBL/GenBank/DDBJ databases">
        <title>Molecular characterization of tomato yellow leaf curl begomoviruses in China.</title>
        <authorList>
            <person name="Tang Y.F."/>
            <person name="He Z.F."/>
        </authorList>
    </citation>
    <scope>NUCLEOTIDE SEQUENCE</scope>
    <source>
        <strain evidence="19">BL01</strain>
    </source>
</reference>
<keyword evidence="13 17" id="KW-0238">DNA-binding</keyword>
<evidence type="ECO:0000256" key="13">
    <source>
        <dbReference type="ARBA" id="ARBA00023125"/>
    </source>
</evidence>
<evidence type="ECO:0000256" key="8">
    <source>
        <dbReference type="ARBA" id="ARBA00022581"/>
    </source>
</evidence>
<evidence type="ECO:0000256" key="3">
    <source>
        <dbReference type="ARBA" id="ARBA00007672"/>
    </source>
</evidence>
<evidence type="ECO:0000256" key="9">
    <source>
        <dbReference type="ARBA" id="ARBA00022632"/>
    </source>
</evidence>
<evidence type="ECO:0000256" key="12">
    <source>
        <dbReference type="ARBA" id="ARBA00022833"/>
    </source>
</evidence>
<evidence type="ECO:0000256" key="5">
    <source>
        <dbReference type="ARBA" id="ARBA00022463"/>
    </source>
</evidence>
<keyword evidence="10 17" id="KW-0479">Metal-binding</keyword>
<evidence type="ECO:0000256" key="7">
    <source>
        <dbReference type="ARBA" id="ARBA00022562"/>
    </source>
</evidence>
<keyword evidence="9" id="KW-1090">Inhibition of host innate immune response by virus</keyword>
<evidence type="ECO:0000256" key="14">
    <source>
        <dbReference type="ARBA" id="ARBA00023159"/>
    </source>
</evidence>
<comment type="similarity">
    <text evidence="3 17">Belongs to the geminiviridae transcriptional activator protein family.</text>
</comment>
<evidence type="ECO:0000256" key="1">
    <source>
        <dbReference type="ARBA" id="ARBA00004147"/>
    </source>
</evidence>
<gene>
    <name evidence="19" type="primary">AC2</name>
</gene>
<dbReference type="GO" id="GO:0005198">
    <property type="term" value="F:structural molecule activity"/>
    <property type="evidence" value="ECO:0007669"/>
    <property type="project" value="InterPro"/>
</dbReference>
<keyword evidence="7 17" id="KW-1048">Host nucleus</keyword>
<dbReference type="Pfam" id="PF01440">
    <property type="entry name" value="Gemini_AL2"/>
    <property type="match status" value="1"/>
</dbReference>
<evidence type="ECO:0000256" key="15">
    <source>
        <dbReference type="ARBA" id="ARBA00023200"/>
    </source>
</evidence>
<keyword evidence="12 17" id="KW-0862">Zinc</keyword>
<dbReference type="GO" id="GO:0008270">
    <property type="term" value="F:zinc ion binding"/>
    <property type="evidence" value="ECO:0007669"/>
    <property type="project" value="UniProtKB-KW"/>
</dbReference>
<protein>
    <recommendedName>
        <fullName evidence="4 17">Transcriptional activator protein</fullName>
        <shortName evidence="17">TrAP</shortName>
    </recommendedName>
</protein>
<feature type="compositionally biased region" description="Polar residues" evidence="18">
    <location>
        <begin position="97"/>
        <end position="106"/>
    </location>
</feature>
<feature type="compositionally biased region" description="Polar residues" evidence="18">
    <location>
        <begin position="75"/>
        <end position="90"/>
    </location>
</feature>
<organism evidence="19">
    <name type="scientific">Tomato leaf curl Taiwan virus</name>
    <dbReference type="NCBI Taxonomy" id="196093"/>
    <lineage>
        <taxon>Viruses</taxon>
        <taxon>Monodnaviria</taxon>
        <taxon>Shotokuvirae</taxon>
        <taxon>Cressdnaviricota</taxon>
        <taxon>Repensiviricetes</taxon>
        <taxon>Geplafuvirales</taxon>
        <taxon>Geminiviridae</taxon>
        <taxon>Begomovirus</taxon>
        <taxon>Begomovirus solanumtaiwanense</taxon>
    </lineage>
</organism>
<proteinExistence type="inferred from homology"/>
<evidence type="ECO:0000256" key="2">
    <source>
        <dbReference type="ARBA" id="ARBA00004192"/>
    </source>
</evidence>
<evidence type="ECO:0000256" key="17">
    <source>
        <dbReference type="RuleBase" id="RU363028"/>
    </source>
</evidence>
<accession>A0A076V487</accession>
<comment type="subcellular location">
    <subcellularLocation>
        <location evidence="2 17">Host cytoplasm</location>
    </subcellularLocation>
    <subcellularLocation>
        <location evidence="1 17">Host nucleus</location>
    </subcellularLocation>
</comment>
<keyword evidence="15 17" id="KW-1035">Host cytoplasm</keyword>
<evidence type="ECO:0000256" key="16">
    <source>
        <dbReference type="ARBA" id="ARBA00023280"/>
    </source>
</evidence>
<dbReference type="InterPro" id="IPR000942">
    <property type="entry name" value="Gemini_AL2"/>
</dbReference>
<dbReference type="GO" id="GO:0019028">
    <property type="term" value="C:viral capsid"/>
    <property type="evidence" value="ECO:0007669"/>
    <property type="project" value="InterPro"/>
</dbReference>
<dbReference type="GO" id="GO:0042025">
    <property type="term" value="C:host cell nucleus"/>
    <property type="evidence" value="ECO:0007669"/>
    <property type="project" value="UniProtKB-SubCell"/>
</dbReference>
<evidence type="ECO:0000256" key="18">
    <source>
        <dbReference type="SAM" id="MobiDB-lite"/>
    </source>
</evidence>
<keyword evidence="14 17" id="KW-0010">Activator</keyword>
<keyword evidence="8 17" id="KW-0945">Host-virus interaction</keyword>
<feature type="region of interest" description="Disordered" evidence="18">
    <location>
        <begin position="75"/>
        <end position="106"/>
    </location>
</feature>
<keyword evidence="6" id="KW-0597">Phosphoprotein</keyword>
<comment type="domain">
    <text evidence="17">The zinc finger and the transactivation region are involved in PTGS suppression.</text>
</comment>
<dbReference type="GO" id="GO:0052170">
    <property type="term" value="P:symbiont-mediated suppression of host innate immune response"/>
    <property type="evidence" value="ECO:0007669"/>
    <property type="project" value="UniProtKB-KW"/>
</dbReference>
<comment type="subunit">
    <text evidence="17">Monomer. Homodimer. Homooligomer. Self-interaction correlates with nuclear localization and efficient activation of transcription.</text>
</comment>
<name>A0A076V487_9GEMI</name>
<comment type="function">
    <text evidence="17">Strong activator of the late viral genes promoters. Acts as a suppressor of RNA-mediated gene silencing, also known as post-transcriptional gene silencing (PTGS), a mechanism of plant viral defense that limits the accumulation of viral RNAs. Also suppresses the host basal defense by interacting with and inhibiting SNF1 kinase, a key regulator of cell metabolism implicated in innate antiviral defense. Determines pathogenicity.</text>
</comment>
<dbReference type="EMBL" id="KJ850343">
    <property type="protein sequence ID" value="AIK19663.1"/>
    <property type="molecule type" value="Genomic_DNA"/>
</dbReference>
<evidence type="ECO:0000256" key="10">
    <source>
        <dbReference type="ARBA" id="ARBA00022723"/>
    </source>
</evidence>
<evidence type="ECO:0000256" key="11">
    <source>
        <dbReference type="ARBA" id="ARBA00022771"/>
    </source>
</evidence>
<dbReference type="PRINTS" id="PR00230">
    <property type="entry name" value="GEMCOATAL2"/>
</dbReference>
<keyword evidence="5 17" id="KW-0941">Suppressor of RNA silencing</keyword>